<dbReference type="Pfam" id="PF00571">
    <property type="entry name" value="CBS"/>
    <property type="match status" value="2"/>
</dbReference>
<evidence type="ECO:0000256" key="1">
    <source>
        <dbReference type="ARBA" id="ARBA00023122"/>
    </source>
</evidence>
<keyword evidence="1" id="KW-0129">CBS domain</keyword>
<dbReference type="SUPFAM" id="SSF54631">
    <property type="entry name" value="CBS-domain pair"/>
    <property type="match status" value="1"/>
</dbReference>
<feature type="domain" description="CBS" evidence="2">
    <location>
        <begin position="74"/>
        <end position="130"/>
    </location>
</feature>
<dbReference type="Gene3D" id="3.10.580.10">
    <property type="entry name" value="CBS-domain"/>
    <property type="match status" value="1"/>
</dbReference>
<name>A0A6J5YT52_9ZZZZ</name>
<accession>A0A6J5YT52</accession>
<dbReference type="EMBL" id="CAESAO010000001">
    <property type="protein sequence ID" value="CAB4333665.1"/>
    <property type="molecule type" value="Genomic_DNA"/>
</dbReference>
<evidence type="ECO:0000313" key="3">
    <source>
        <dbReference type="EMBL" id="CAB4333665.1"/>
    </source>
</evidence>
<protein>
    <submittedName>
        <fullName evidence="3">Unannotated protein</fullName>
    </submittedName>
</protein>
<dbReference type="InterPro" id="IPR000644">
    <property type="entry name" value="CBS_dom"/>
</dbReference>
<dbReference type="AlphaFoldDB" id="A0A6J5YT52"/>
<sequence>MTMKVSEAMSESVLTVGPGHTLREVATLMASRHIGSAVVHDPERQGPGIITERDIMLSLGAGESPDEELVATHMASDVIFAAPDWSLDEAAEVMVHHGFRHLVVVDGAELRGMLSMRDLVRCYVEIASASSATGPASKTREG</sequence>
<gene>
    <name evidence="3" type="ORF">UFOPK3522_00019</name>
</gene>
<dbReference type="PROSITE" id="PS51371">
    <property type="entry name" value="CBS"/>
    <property type="match status" value="2"/>
</dbReference>
<dbReference type="PANTHER" id="PTHR43080:SF2">
    <property type="entry name" value="CBS DOMAIN-CONTAINING PROTEIN"/>
    <property type="match status" value="1"/>
</dbReference>
<feature type="domain" description="CBS" evidence="2">
    <location>
        <begin position="9"/>
        <end position="67"/>
    </location>
</feature>
<dbReference type="InterPro" id="IPR051257">
    <property type="entry name" value="Diverse_CBS-Domain"/>
</dbReference>
<dbReference type="PANTHER" id="PTHR43080">
    <property type="entry name" value="CBS DOMAIN-CONTAINING PROTEIN CBSX3, MITOCHONDRIAL"/>
    <property type="match status" value="1"/>
</dbReference>
<reference evidence="3" key="1">
    <citation type="submission" date="2020-05" db="EMBL/GenBank/DDBJ databases">
        <authorList>
            <person name="Chiriac C."/>
            <person name="Salcher M."/>
            <person name="Ghai R."/>
            <person name="Kavagutti S V."/>
        </authorList>
    </citation>
    <scope>NUCLEOTIDE SEQUENCE</scope>
</reference>
<organism evidence="3">
    <name type="scientific">freshwater metagenome</name>
    <dbReference type="NCBI Taxonomy" id="449393"/>
    <lineage>
        <taxon>unclassified sequences</taxon>
        <taxon>metagenomes</taxon>
        <taxon>ecological metagenomes</taxon>
    </lineage>
</organism>
<proteinExistence type="predicted"/>
<dbReference type="SMART" id="SM00116">
    <property type="entry name" value="CBS"/>
    <property type="match status" value="2"/>
</dbReference>
<evidence type="ECO:0000259" key="2">
    <source>
        <dbReference type="PROSITE" id="PS51371"/>
    </source>
</evidence>
<dbReference type="InterPro" id="IPR046342">
    <property type="entry name" value="CBS_dom_sf"/>
</dbReference>